<protein>
    <submittedName>
        <fullName evidence="2">Transcriptional regulator with XRE-family HTH domain</fullName>
    </submittedName>
</protein>
<dbReference type="InterPro" id="IPR011990">
    <property type="entry name" value="TPR-like_helical_dom_sf"/>
</dbReference>
<dbReference type="CDD" id="cd00093">
    <property type="entry name" value="HTH_XRE"/>
    <property type="match status" value="1"/>
</dbReference>
<dbReference type="EMBL" id="JACHON010000021">
    <property type="protein sequence ID" value="MBB6514038.1"/>
    <property type="molecule type" value="Genomic_DNA"/>
</dbReference>
<dbReference type="InterPro" id="IPR010982">
    <property type="entry name" value="Lambda_DNA-bd_dom_sf"/>
</dbReference>
<organism evidence="2 3">
    <name type="scientific">Gracilibacillus halotolerans</name>
    <dbReference type="NCBI Taxonomy" id="74386"/>
    <lineage>
        <taxon>Bacteria</taxon>
        <taxon>Bacillati</taxon>
        <taxon>Bacillota</taxon>
        <taxon>Bacilli</taxon>
        <taxon>Bacillales</taxon>
        <taxon>Bacillaceae</taxon>
        <taxon>Gracilibacillus</taxon>
    </lineage>
</organism>
<dbReference type="Gene3D" id="1.10.260.40">
    <property type="entry name" value="lambda repressor-like DNA-binding domains"/>
    <property type="match status" value="1"/>
</dbReference>
<reference evidence="2 3" key="1">
    <citation type="submission" date="2020-08" db="EMBL/GenBank/DDBJ databases">
        <title>Genomic Encyclopedia of Type Strains, Phase IV (KMG-IV): sequencing the most valuable type-strain genomes for metagenomic binning, comparative biology and taxonomic classification.</title>
        <authorList>
            <person name="Goeker M."/>
        </authorList>
    </citation>
    <scope>NUCLEOTIDE SEQUENCE [LARGE SCALE GENOMIC DNA]</scope>
    <source>
        <strain evidence="2 3">DSM 11805</strain>
    </source>
</reference>
<sequence>MLETRLWIKQFRVDRQLTQQEIAERLGYSHSYISKLESGSIPLNNKFLAKFRYVFDVKEFNAPHHNKVPEQLFQNLYLSLSQRNKQKSEYLLSELQRLLPISQAAQVSFLFRLYRFYHATLELNITEAKKLLPQISKNALQLTSTGLFLFYKSLAHHYIQTDQLLSAHKAMEQATKHKQGEDMEYHLFFAMLYSKLNFVSESNKHIEKANQLLQSDFQIAKMLQIRIITAINLLKTHEYEQAKEEFNQILDSPYHKDYMIKTELIYYYLAQIHYAQNDYEEAIRLLRSAKVSEKETHFTVKYLYLTAKIFWKLNREQNALDYIRTIKKLASNQKYQYKTLLLELEIHNQLYTSNTIQLLLNKIIPYFKDNADLHEKYKCYGLLQDICYRMRMYKQSADYLKQMVLIKEKTSNYILKK</sequence>
<dbReference type="SUPFAM" id="SSF48452">
    <property type="entry name" value="TPR-like"/>
    <property type="match status" value="2"/>
</dbReference>
<gene>
    <name evidence="2" type="ORF">GGQ92_002859</name>
</gene>
<dbReference type="PROSITE" id="PS50943">
    <property type="entry name" value="HTH_CROC1"/>
    <property type="match status" value="1"/>
</dbReference>
<proteinExistence type="predicted"/>
<dbReference type="Proteomes" id="UP000572212">
    <property type="component" value="Unassembled WGS sequence"/>
</dbReference>
<dbReference type="SMART" id="SM00530">
    <property type="entry name" value="HTH_XRE"/>
    <property type="match status" value="1"/>
</dbReference>
<evidence type="ECO:0000313" key="2">
    <source>
        <dbReference type="EMBL" id="MBB6514038.1"/>
    </source>
</evidence>
<dbReference type="Pfam" id="PF01381">
    <property type="entry name" value="HTH_3"/>
    <property type="match status" value="1"/>
</dbReference>
<evidence type="ECO:0000313" key="3">
    <source>
        <dbReference type="Proteomes" id="UP000572212"/>
    </source>
</evidence>
<comment type="caution">
    <text evidence="2">The sequence shown here is derived from an EMBL/GenBank/DDBJ whole genome shotgun (WGS) entry which is preliminary data.</text>
</comment>
<dbReference type="Gene3D" id="1.25.40.10">
    <property type="entry name" value="Tetratricopeptide repeat domain"/>
    <property type="match status" value="1"/>
</dbReference>
<dbReference type="Pfam" id="PF12895">
    <property type="entry name" value="ANAPC3"/>
    <property type="match status" value="1"/>
</dbReference>
<dbReference type="SUPFAM" id="SSF47413">
    <property type="entry name" value="lambda repressor-like DNA-binding domains"/>
    <property type="match status" value="1"/>
</dbReference>
<dbReference type="AlphaFoldDB" id="A0A841RU77"/>
<feature type="domain" description="HTH cro/C1-type" evidence="1">
    <location>
        <begin position="8"/>
        <end position="60"/>
    </location>
</feature>
<dbReference type="RefSeq" id="WP_184250316.1">
    <property type="nucleotide sequence ID" value="NZ_BAAACU010000048.1"/>
</dbReference>
<dbReference type="GO" id="GO:0003677">
    <property type="term" value="F:DNA binding"/>
    <property type="evidence" value="ECO:0007669"/>
    <property type="project" value="InterPro"/>
</dbReference>
<dbReference type="InterPro" id="IPR001387">
    <property type="entry name" value="Cro/C1-type_HTH"/>
</dbReference>
<evidence type="ECO:0000259" key="1">
    <source>
        <dbReference type="PROSITE" id="PS50943"/>
    </source>
</evidence>
<accession>A0A841RU77</accession>
<keyword evidence="3" id="KW-1185">Reference proteome</keyword>
<name>A0A841RU77_9BACI</name>